<proteinExistence type="predicted"/>
<protein>
    <submittedName>
        <fullName evidence="2">Uncharacterized protein</fullName>
    </submittedName>
</protein>
<feature type="compositionally biased region" description="Basic and acidic residues" evidence="1">
    <location>
        <begin position="25"/>
        <end position="34"/>
    </location>
</feature>
<accession>A0AAD7MK94</accession>
<comment type="caution">
    <text evidence="2">The sequence shown here is derived from an EMBL/GenBank/DDBJ whole genome shotgun (WGS) entry which is preliminary data.</text>
</comment>
<sequence>MPQDRLWAKGACNRPEKAGGYIPEGSEKWPKDTEQLQEGTSFYVAGQPEEHDSAQRGIQEGRQRRGQREQRKGKHEGRKAVGVLAMGAQKRGAAQEKIHPIDELSAEKEKLIEACIPELKNIEKAKAFVT</sequence>
<feature type="compositionally biased region" description="Basic and acidic residues" evidence="1">
    <location>
        <begin position="48"/>
        <end position="70"/>
    </location>
</feature>
<dbReference type="AlphaFoldDB" id="A0AAD7MK94"/>
<dbReference type="EMBL" id="JARJLG010000269">
    <property type="protein sequence ID" value="KAJ7721349.1"/>
    <property type="molecule type" value="Genomic_DNA"/>
</dbReference>
<name>A0AAD7MK94_9AGAR</name>
<feature type="region of interest" description="Disordered" evidence="1">
    <location>
        <begin position="1"/>
        <end position="96"/>
    </location>
</feature>
<organism evidence="2 3">
    <name type="scientific">Mycena maculata</name>
    <dbReference type="NCBI Taxonomy" id="230809"/>
    <lineage>
        <taxon>Eukaryota</taxon>
        <taxon>Fungi</taxon>
        <taxon>Dikarya</taxon>
        <taxon>Basidiomycota</taxon>
        <taxon>Agaricomycotina</taxon>
        <taxon>Agaricomycetes</taxon>
        <taxon>Agaricomycetidae</taxon>
        <taxon>Agaricales</taxon>
        <taxon>Marasmiineae</taxon>
        <taxon>Mycenaceae</taxon>
        <taxon>Mycena</taxon>
    </lineage>
</organism>
<keyword evidence="3" id="KW-1185">Reference proteome</keyword>
<evidence type="ECO:0000313" key="2">
    <source>
        <dbReference type="EMBL" id="KAJ7721349.1"/>
    </source>
</evidence>
<evidence type="ECO:0000256" key="1">
    <source>
        <dbReference type="SAM" id="MobiDB-lite"/>
    </source>
</evidence>
<gene>
    <name evidence="2" type="ORF">DFH07DRAFT_1067612</name>
</gene>
<evidence type="ECO:0000313" key="3">
    <source>
        <dbReference type="Proteomes" id="UP001215280"/>
    </source>
</evidence>
<reference evidence="2" key="1">
    <citation type="submission" date="2023-03" db="EMBL/GenBank/DDBJ databases">
        <title>Massive genome expansion in bonnet fungi (Mycena s.s.) driven by repeated elements and novel gene families across ecological guilds.</title>
        <authorList>
            <consortium name="Lawrence Berkeley National Laboratory"/>
            <person name="Harder C.B."/>
            <person name="Miyauchi S."/>
            <person name="Viragh M."/>
            <person name="Kuo A."/>
            <person name="Thoen E."/>
            <person name="Andreopoulos B."/>
            <person name="Lu D."/>
            <person name="Skrede I."/>
            <person name="Drula E."/>
            <person name="Henrissat B."/>
            <person name="Morin E."/>
            <person name="Kohler A."/>
            <person name="Barry K."/>
            <person name="LaButti K."/>
            <person name="Morin E."/>
            <person name="Salamov A."/>
            <person name="Lipzen A."/>
            <person name="Mereny Z."/>
            <person name="Hegedus B."/>
            <person name="Baldrian P."/>
            <person name="Stursova M."/>
            <person name="Weitz H."/>
            <person name="Taylor A."/>
            <person name="Grigoriev I.V."/>
            <person name="Nagy L.G."/>
            <person name="Martin F."/>
            <person name="Kauserud H."/>
        </authorList>
    </citation>
    <scope>NUCLEOTIDE SEQUENCE</scope>
    <source>
        <strain evidence="2">CBHHK188m</strain>
    </source>
</reference>
<dbReference type="Proteomes" id="UP001215280">
    <property type="component" value="Unassembled WGS sequence"/>
</dbReference>